<gene>
    <name evidence="3" type="ORF">FVP74_03435</name>
</gene>
<feature type="region of interest" description="Disordered" evidence="1">
    <location>
        <begin position="79"/>
        <end position="117"/>
    </location>
</feature>
<comment type="caution">
    <text evidence="3">The sequence shown here is derived from an EMBL/GenBank/DDBJ whole genome shotgun (WGS) entry which is preliminary data.</text>
</comment>
<protein>
    <recommendedName>
        <fullName evidence="5">PepSY domain-containing protein</fullName>
    </recommendedName>
</protein>
<keyword evidence="4" id="KW-1185">Reference proteome</keyword>
<keyword evidence="2" id="KW-1133">Transmembrane helix</keyword>
<evidence type="ECO:0008006" key="5">
    <source>
        <dbReference type="Google" id="ProtNLM"/>
    </source>
</evidence>
<accession>A0A5C8I7I5</accession>
<keyword evidence="2" id="KW-0472">Membrane</keyword>
<evidence type="ECO:0000313" key="3">
    <source>
        <dbReference type="EMBL" id="TXK15456.1"/>
    </source>
</evidence>
<feature type="compositionally biased region" description="Polar residues" evidence="1">
    <location>
        <begin position="87"/>
        <end position="96"/>
    </location>
</feature>
<dbReference type="EMBL" id="VRSX01000001">
    <property type="protein sequence ID" value="TXK15456.1"/>
    <property type="molecule type" value="Genomic_DNA"/>
</dbReference>
<dbReference type="OrthoDB" id="5117033at2"/>
<evidence type="ECO:0000256" key="1">
    <source>
        <dbReference type="SAM" id="MobiDB-lite"/>
    </source>
</evidence>
<keyword evidence="2" id="KW-0812">Transmembrane</keyword>
<evidence type="ECO:0000256" key="2">
    <source>
        <dbReference type="SAM" id="Phobius"/>
    </source>
</evidence>
<organism evidence="3 4">
    <name type="scientific">Microbacterium saccharophilum</name>
    <dbReference type="NCBI Taxonomy" id="1213358"/>
    <lineage>
        <taxon>Bacteria</taxon>
        <taxon>Bacillati</taxon>
        <taxon>Actinomycetota</taxon>
        <taxon>Actinomycetes</taxon>
        <taxon>Micrococcales</taxon>
        <taxon>Microbacteriaceae</taxon>
        <taxon>Microbacterium</taxon>
    </lineage>
</organism>
<name>A0A5C8I7I5_9MICO</name>
<feature type="compositionally biased region" description="Low complexity" evidence="1">
    <location>
        <begin position="24"/>
        <end position="37"/>
    </location>
</feature>
<feature type="transmembrane region" description="Helical" evidence="2">
    <location>
        <begin position="50"/>
        <end position="74"/>
    </location>
</feature>
<dbReference type="Proteomes" id="UP000321949">
    <property type="component" value="Unassembled WGS sequence"/>
</dbReference>
<sequence length="245" mass="24331">MNSHDSSSADRTPADDQPTQDFHAPAAAPAASEPVPADDTAARRRFSRPVMIGAAAAGILLVGGLGAGIGFALADLDDDDDVLEGAPSSSSATVTSGDDRDDDGEDAVAPGAPASPDDFVAAIDTAITAADASGATSIEREGSGWSVDVVLADGTEADVRIAADGAATVRPDDDGKQSNDPLLDTSRVAEIAAAAIAAAGGGSMDAIETDADDSHAFDVSVDLGGGRDADVALSETLEVVQVEQD</sequence>
<reference evidence="3 4" key="1">
    <citation type="submission" date="2019-08" db="EMBL/GenBank/DDBJ databases">
        <authorList>
            <person name="Dong K."/>
        </authorList>
    </citation>
    <scope>NUCLEOTIDE SEQUENCE [LARGE SCALE GENOMIC DNA]</scope>
    <source>
        <strain evidence="3 4">K-1</strain>
    </source>
</reference>
<evidence type="ECO:0000313" key="4">
    <source>
        <dbReference type="Proteomes" id="UP000321949"/>
    </source>
</evidence>
<feature type="compositionally biased region" description="Polar residues" evidence="1">
    <location>
        <begin position="1"/>
        <end position="10"/>
    </location>
</feature>
<proteinExistence type="predicted"/>
<dbReference type="AlphaFoldDB" id="A0A5C8I7I5"/>
<dbReference type="Gene3D" id="3.30.505.20">
    <property type="match status" value="1"/>
</dbReference>
<dbReference type="RefSeq" id="WP_147049636.1">
    <property type="nucleotide sequence ID" value="NZ_BKAH01000002.1"/>
</dbReference>
<feature type="region of interest" description="Disordered" evidence="1">
    <location>
        <begin position="1"/>
        <end position="42"/>
    </location>
</feature>